<evidence type="ECO:0000313" key="4">
    <source>
        <dbReference type="EMBL" id="SFO35137.1"/>
    </source>
</evidence>
<accession>A0A1I5GGP8</accession>
<dbReference type="EMBL" id="FOVH01000005">
    <property type="protein sequence ID" value="SFO35137.1"/>
    <property type="molecule type" value="Genomic_DNA"/>
</dbReference>
<dbReference type="SUPFAM" id="SSF56349">
    <property type="entry name" value="DNA breaking-rejoining enzymes"/>
    <property type="match status" value="1"/>
</dbReference>
<name>A0A1I5GGP8_9ACTN</name>
<dbReference type="AlphaFoldDB" id="A0A1I5GGP8"/>
<dbReference type="GO" id="GO:0003677">
    <property type="term" value="F:DNA binding"/>
    <property type="evidence" value="ECO:0007669"/>
    <property type="project" value="UniProtKB-UniRule"/>
</dbReference>
<evidence type="ECO:0000256" key="1">
    <source>
        <dbReference type="ARBA" id="ARBA00023125"/>
    </source>
</evidence>
<protein>
    <submittedName>
        <fullName evidence="4">AP2-like DNA-binding integrase domain-containing protein</fullName>
    </submittedName>
</protein>
<dbReference type="InterPro" id="IPR044068">
    <property type="entry name" value="CB"/>
</dbReference>
<dbReference type="Proteomes" id="UP000183413">
    <property type="component" value="Unassembled WGS sequence"/>
</dbReference>
<evidence type="ECO:0000256" key="2">
    <source>
        <dbReference type="PROSITE-ProRule" id="PRU01248"/>
    </source>
</evidence>
<keyword evidence="5" id="KW-1185">Reference proteome</keyword>
<organism evidence="4 5">
    <name type="scientific">Actinomadura madurae</name>
    <dbReference type="NCBI Taxonomy" id="1993"/>
    <lineage>
        <taxon>Bacteria</taxon>
        <taxon>Bacillati</taxon>
        <taxon>Actinomycetota</taxon>
        <taxon>Actinomycetes</taxon>
        <taxon>Streptosporangiales</taxon>
        <taxon>Thermomonosporaceae</taxon>
        <taxon>Actinomadura</taxon>
    </lineage>
</organism>
<evidence type="ECO:0000259" key="3">
    <source>
        <dbReference type="PROSITE" id="PS51900"/>
    </source>
</evidence>
<gene>
    <name evidence="4" type="ORF">SAMN04489713_105194</name>
</gene>
<dbReference type="InParanoid" id="A0A1I5GGP8"/>
<dbReference type="InterPro" id="IPR011010">
    <property type="entry name" value="DNA_brk_join_enz"/>
</dbReference>
<dbReference type="PROSITE" id="PS51900">
    <property type="entry name" value="CB"/>
    <property type="match status" value="1"/>
</dbReference>
<dbReference type="InterPro" id="IPR010998">
    <property type="entry name" value="Integrase_recombinase_N"/>
</dbReference>
<sequence>MYRRCGCEDPRTGRAVGRNCPRLQTERGHGSWYLRLELGAGLDGKRRRVRRGGYPTRKAAEEALARLRGPTGTAVTVGEWLDRWLRDHAGAASTVAGYANHVRLYLDPHLGGLLLGELTVEHVREMFAAIVHDHQAEGRRIRQATLNRIRSTLRSALNTALRDGLIVENPAALLVMPVARRPRAVVWTAAPCRGVGADRGASGGGGVDG</sequence>
<keyword evidence="1 2" id="KW-0238">DNA-binding</keyword>
<feature type="domain" description="Core-binding (CB)" evidence="3">
    <location>
        <begin position="75"/>
        <end position="161"/>
    </location>
</feature>
<dbReference type="STRING" id="1993.SAMN04489713_105194"/>
<proteinExistence type="predicted"/>
<reference evidence="4 5" key="1">
    <citation type="submission" date="2016-10" db="EMBL/GenBank/DDBJ databases">
        <authorList>
            <person name="de Groot N.N."/>
        </authorList>
    </citation>
    <scope>NUCLEOTIDE SEQUENCE [LARGE SCALE GENOMIC DNA]</scope>
    <source>
        <strain evidence="4 5">DSM 43067</strain>
    </source>
</reference>
<evidence type="ECO:0000313" key="5">
    <source>
        <dbReference type="Proteomes" id="UP000183413"/>
    </source>
</evidence>
<dbReference type="Gene3D" id="1.10.150.130">
    <property type="match status" value="1"/>
</dbReference>